<dbReference type="RefSeq" id="WP_208981499.1">
    <property type="nucleotide sequence ID" value="NZ_CXWD01000025.1"/>
</dbReference>
<accession>A0A0M7AP69</accession>
<name>A0A0M7AP69_9HYPH</name>
<dbReference type="AlphaFoldDB" id="A0A0M7AP69"/>
<evidence type="ECO:0000313" key="3">
    <source>
        <dbReference type="Proteomes" id="UP000053235"/>
    </source>
</evidence>
<dbReference type="Proteomes" id="UP000053235">
    <property type="component" value="Unassembled WGS sequence"/>
</dbReference>
<reference evidence="3" key="1">
    <citation type="submission" date="2015-07" db="EMBL/GenBank/DDBJ databases">
        <authorList>
            <person name="Rodrigo-Torres Lidia"/>
            <person name="Arahal R.David."/>
        </authorList>
    </citation>
    <scope>NUCLEOTIDE SEQUENCE [LARGE SCALE GENOMIC DNA]</scope>
    <source>
        <strain evidence="3">CECT 5112</strain>
    </source>
</reference>
<dbReference type="STRING" id="388408.LAX5112_04523"/>
<dbReference type="Pfam" id="PF10016">
    <property type="entry name" value="DUF2259"/>
    <property type="match status" value="1"/>
</dbReference>
<feature type="chain" id="PRO_5005809632" evidence="1">
    <location>
        <begin position="21"/>
        <end position="245"/>
    </location>
</feature>
<dbReference type="InterPro" id="IPR018725">
    <property type="entry name" value="DUF2259_secreted"/>
</dbReference>
<evidence type="ECO:0000256" key="1">
    <source>
        <dbReference type="SAM" id="SignalP"/>
    </source>
</evidence>
<evidence type="ECO:0000313" key="2">
    <source>
        <dbReference type="EMBL" id="CTQ76216.1"/>
    </source>
</evidence>
<keyword evidence="1" id="KW-0732">Signal</keyword>
<protein>
    <submittedName>
        <fullName evidence="2">Putative secreted protein</fullName>
    </submittedName>
</protein>
<sequence length="245" mass="26796">MRFYQLLVAFFVFITGSMSAAIAGDQARLDILGYSEDGRYFAFEQSGIQDGSGFPYSEIFVIDVHEDKWVSPSPFRRRDEIDDSNGFNPVALLKAARAANRAAADPLLNSLGIDGHGLTVGSNPITEISANPFNMKVNLRPVAPPIDEPMEIQLMEFPLPDDTCASYGAATKGFQLNTIYGGEARVRHLDKSLPKSRGCPIGYRIDKVVSFFPEDKPPVITVIVHMAAHGFEGPDGRFLAISGRL</sequence>
<keyword evidence="3" id="KW-1185">Reference proteome</keyword>
<feature type="signal peptide" evidence="1">
    <location>
        <begin position="1"/>
        <end position="20"/>
    </location>
</feature>
<organism evidence="2 3">
    <name type="scientific">Roseibium alexandrii</name>
    <dbReference type="NCBI Taxonomy" id="388408"/>
    <lineage>
        <taxon>Bacteria</taxon>
        <taxon>Pseudomonadati</taxon>
        <taxon>Pseudomonadota</taxon>
        <taxon>Alphaproteobacteria</taxon>
        <taxon>Hyphomicrobiales</taxon>
        <taxon>Stappiaceae</taxon>
        <taxon>Roseibium</taxon>
    </lineage>
</organism>
<dbReference type="EMBL" id="CXWD01000025">
    <property type="protein sequence ID" value="CTQ76216.1"/>
    <property type="molecule type" value="Genomic_DNA"/>
</dbReference>
<gene>
    <name evidence="2" type="ORF">LAX5112_04523</name>
</gene>
<proteinExistence type="predicted"/>